<sequence>MRRLRSLPRQPTAVSGGGGGGGSSGAASNEFEENVTELVCLASVRRIHGQLRRLTRRSRFSEEVQLTAISKSRVFFNFASDPQQQQQQHHQSMTEQLDARSAGWIMFECGLEDLRLSAVHRVTFRDGGGGAGGGGD</sequence>
<feature type="compositionally biased region" description="Gly residues" evidence="1">
    <location>
        <begin position="15"/>
        <end position="24"/>
    </location>
</feature>
<dbReference type="Proteomes" id="UP000095280">
    <property type="component" value="Unplaced"/>
</dbReference>
<reference evidence="3 4" key="1">
    <citation type="submission" date="2016-11" db="UniProtKB">
        <authorList>
            <consortium name="WormBaseParasite"/>
        </authorList>
    </citation>
    <scope>IDENTIFICATION</scope>
</reference>
<accession>A0A1I8HQV6</accession>
<evidence type="ECO:0000313" key="3">
    <source>
        <dbReference type="WBParaSite" id="maker-uti_cns_0007390-snap-gene-0.4-mRNA-1"/>
    </source>
</evidence>
<evidence type="ECO:0000313" key="2">
    <source>
        <dbReference type="Proteomes" id="UP000095280"/>
    </source>
</evidence>
<evidence type="ECO:0000256" key="1">
    <source>
        <dbReference type="SAM" id="MobiDB-lite"/>
    </source>
</evidence>
<protein>
    <submittedName>
        <fullName evidence="3 4">Uncharacterized protein</fullName>
    </submittedName>
</protein>
<organism evidence="2 3">
    <name type="scientific">Macrostomum lignano</name>
    <dbReference type="NCBI Taxonomy" id="282301"/>
    <lineage>
        <taxon>Eukaryota</taxon>
        <taxon>Metazoa</taxon>
        <taxon>Spiralia</taxon>
        <taxon>Lophotrochozoa</taxon>
        <taxon>Platyhelminthes</taxon>
        <taxon>Rhabditophora</taxon>
        <taxon>Macrostomorpha</taxon>
        <taxon>Macrostomida</taxon>
        <taxon>Macrostomidae</taxon>
        <taxon>Macrostomum</taxon>
    </lineage>
</organism>
<keyword evidence="2" id="KW-1185">Reference proteome</keyword>
<dbReference type="AlphaFoldDB" id="A0A1I8HQV6"/>
<evidence type="ECO:0000313" key="4">
    <source>
        <dbReference type="WBParaSite" id="maker-uti_cns_0014635-snap-gene-0.3-mRNA-1"/>
    </source>
</evidence>
<dbReference type="WBParaSite" id="maker-uti_cns_0014635-snap-gene-0.3-mRNA-1">
    <property type="protein sequence ID" value="maker-uti_cns_0014635-snap-gene-0.3-mRNA-1"/>
    <property type="gene ID" value="maker-uti_cns_0014635-snap-gene-0.3"/>
</dbReference>
<dbReference type="WBParaSite" id="maker-uti_cns_0007390-snap-gene-0.4-mRNA-1">
    <property type="protein sequence ID" value="maker-uti_cns_0007390-snap-gene-0.4-mRNA-1"/>
    <property type="gene ID" value="maker-uti_cns_0007390-snap-gene-0.4"/>
</dbReference>
<name>A0A1I8HQV6_9PLAT</name>
<proteinExistence type="predicted"/>
<feature type="region of interest" description="Disordered" evidence="1">
    <location>
        <begin position="1"/>
        <end position="29"/>
    </location>
</feature>